<dbReference type="Gene3D" id="2.40.170.20">
    <property type="entry name" value="TonB-dependent receptor, beta-barrel domain"/>
    <property type="match status" value="1"/>
</dbReference>
<keyword evidence="12" id="KW-0732">Signal</keyword>
<dbReference type="PROSITE" id="PS52016">
    <property type="entry name" value="TONB_DEPENDENT_REC_3"/>
    <property type="match status" value="1"/>
</dbReference>
<dbReference type="PANTHER" id="PTHR32552:SF74">
    <property type="entry name" value="HYDROXAMATE SIDEROPHORE RECEPTOR FHUE"/>
    <property type="match status" value="1"/>
</dbReference>
<keyword evidence="4 10" id="KW-1134">Transmembrane beta strand</keyword>
<sequence>MAFRKQPLAICVLTALGTTAATGLQAAEQQQEVLLQTLNVSGVGISAETEHSESYRAPLVSSATRLELTPRETPQAMATVTRAQIEDFSLDTLNEVLDFTPGVSVERVETDRTYYTARGFDITNFQVDGLGVPSIYDNIYGDLDTATFDRVEVLRGANGLLSGTGSPSATVNLVRKRPTDSFQASVDAGVGSWDHYRLQGDVAGPLNDAGTVRGRLVAVADNGGSYLDRYEKERNVLYGVVEADLGKNTLLTLGHTEQRDYADSPLWGALPMQFTDGTPTDYDVSTSTSTDWAYWDNATSDTFVELKQQLANDWYGIARLTRIKSKSYSKLFYVYGAPDTDTGLGLSAYPSRYDFKSDQLIADFYATGPFSLGGREHDLVLGAQWYESEVWDESNYGRGIGTALDPLEDFDGDYPEPAFDAAVAGSEWEDEQTAVYGAARWSLTDRLSLITGLRVTSLDSEGQSYGTRQDTSYDNELTPYAGAVYDLNDTWSAYVSYTEIFDPQSEVDINRKRLEPIEGSNYEVGLKADLFDGRAYGALAVFRSQQENVAEAAGTIPGSVDTYYVGVDGMTSEGFELDLAGEVLPGLQALAGYTYVDIEDADGNGAKKDTPHHLLKLATNYRLQSLPQLRVGAAYRWQDEVSSGAARQDSYGLLDLMAMYEFTPNLSATLNLNNGTDEKYLNSVRWDQAYYGAPRNAMLKLNWTY</sequence>
<keyword evidence="5 10" id="KW-0812">Transmembrane</keyword>
<dbReference type="InterPro" id="IPR037066">
    <property type="entry name" value="Plug_dom_sf"/>
</dbReference>
<dbReference type="PANTHER" id="PTHR32552">
    <property type="entry name" value="FERRICHROME IRON RECEPTOR-RELATED"/>
    <property type="match status" value="1"/>
</dbReference>
<evidence type="ECO:0000259" key="13">
    <source>
        <dbReference type="Pfam" id="PF00593"/>
    </source>
</evidence>
<gene>
    <name evidence="15" type="ORF">ACFQDL_07325</name>
</gene>
<dbReference type="CDD" id="cd01347">
    <property type="entry name" value="ligand_gated_channel"/>
    <property type="match status" value="1"/>
</dbReference>
<evidence type="ECO:0000256" key="3">
    <source>
        <dbReference type="ARBA" id="ARBA00022448"/>
    </source>
</evidence>
<evidence type="ECO:0000256" key="2">
    <source>
        <dbReference type="ARBA" id="ARBA00009810"/>
    </source>
</evidence>
<feature type="domain" description="TonB-dependent receptor plug" evidence="14">
    <location>
        <begin position="70"/>
        <end position="169"/>
    </location>
</feature>
<organism evidence="15 16">
    <name type="scientific">Marinobacterium aestuariivivens</name>
    <dbReference type="NCBI Taxonomy" id="1698799"/>
    <lineage>
        <taxon>Bacteria</taxon>
        <taxon>Pseudomonadati</taxon>
        <taxon>Pseudomonadota</taxon>
        <taxon>Gammaproteobacteria</taxon>
        <taxon>Oceanospirillales</taxon>
        <taxon>Oceanospirillaceae</taxon>
        <taxon>Marinobacterium</taxon>
    </lineage>
</organism>
<evidence type="ECO:0000313" key="16">
    <source>
        <dbReference type="Proteomes" id="UP001596422"/>
    </source>
</evidence>
<comment type="similarity">
    <text evidence="2 10 11">Belongs to the TonB-dependent receptor family.</text>
</comment>
<evidence type="ECO:0000256" key="8">
    <source>
        <dbReference type="ARBA" id="ARBA00023170"/>
    </source>
</evidence>
<keyword evidence="9 10" id="KW-0998">Cell outer membrane</keyword>
<evidence type="ECO:0000259" key="14">
    <source>
        <dbReference type="Pfam" id="PF07715"/>
    </source>
</evidence>
<dbReference type="InterPro" id="IPR012910">
    <property type="entry name" value="Plug_dom"/>
</dbReference>
<evidence type="ECO:0000313" key="15">
    <source>
        <dbReference type="EMBL" id="MFC6669916.1"/>
    </source>
</evidence>
<dbReference type="InterPro" id="IPR039426">
    <property type="entry name" value="TonB-dep_rcpt-like"/>
</dbReference>
<dbReference type="EMBL" id="JBHSWE010000001">
    <property type="protein sequence ID" value="MFC6669916.1"/>
    <property type="molecule type" value="Genomic_DNA"/>
</dbReference>
<accession>A0ABW1ZXJ3</accession>
<dbReference type="RefSeq" id="WP_379908438.1">
    <property type="nucleotide sequence ID" value="NZ_JBHSWE010000001.1"/>
</dbReference>
<evidence type="ECO:0000256" key="6">
    <source>
        <dbReference type="ARBA" id="ARBA00023077"/>
    </source>
</evidence>
<dbReference type="InterPro" id="IPR010105">
    <property type="entry name" value="TonB_sidphr_rcpt"/>
</dbReference>
<evidence type="ECO:0000256" key="11">
    <source>
        <dbReference type="RuleBase" id="RU003357"/>
    </source>
</evidence>
<feature type="signal peptide" evidence="12">
    <location>
        <begin position="1"/>
        <end position="26"/>
    </location>
</feature>
<evidence type="ECO:0000256" key="1">
    <source>
        <dbReference type="ARBA" id="ARBA00004571"/>
    </source>
</evidence>
<keyword evidence="7 10" id="KW-0472">Membrane</keyword>
<dbReference type="Gene3D" id="2.170.130.10">
    <property type="entry name" value="TonB-dependent receptor, plug domain"/>
    <property type="match status" value="1"/>
</dbReference>
<dbReference type="Pfam" id="PF00593">
    <property type="entry name" value="TonB_dep_Rec_b-barrel"/>
    <property type="match status" value="1"/>
</dbReference>
<keyword evidence="8 15" id="KW-0675">Receptor</keyword>
<dbReference type="Pfam" id="PF07715">
    <property type="entry name" value="Plug"/>
    <property type="match status" value="1"/>
</dbReference>
<dbReference type="Proteomes" id="UP001596422">
    <property type="component" value="Unassembled WGS sequence"/>
</dbReference>
<reference evidence="16" key="1">
    <citation type="journal article" date="2019" name="Int. J. Syst. Evol. Microbiol.">
        <title>The Global Catalogue of Microorganisms (GCM) 10K type strain sequencing project: providing services to taxonomists for standard genome sequencing and annotation.</title>
        <authorList>
            <consortium name="The Broad Institute Genomics Platform"/>
            <consortium name="The Broad Institute Genome Sequencing Center for Infectious Disease"/>
            <person name="Wu L."/>
            <person name="Ma J."/>
        </authorList>
    </citation>
    <scope>NUCLEOTIDE SEQUENCE [LARGE SCALE GENOMIC DNA]</scope>
    <source>
        <strain evidence="16">NBRC 111756</strain>
    </source>
</reference>
<keyword evidence="16" id="KW-1185">Reference proteome</keyword>
<evidence type="ECO:0000256" key="5">
    <source>
        <dbReference type="ARBA" id="ARBA00022692"/>
    </source>
</evidence>
<dbReference type="InterPro" id="IPR036942">
    <property type="entry name" value="Beta-barrel_TonB_sf"/>
</dbReference>
<evidence type="ECO:0000256" key="9">
    <source>
        <dbReference type="ARBA" id="ARBA00023237"/>
    </source>
</evidence>
<dbReference type="SUPFAM" id="SSF56935">
    <property type="entry name" value="Porins"/>
    <property type="match status" value="1"/>
</dbReference>
<feature type="domain" description="TonB-dependent receptor-like beta-barrel" evidence="13">
    <location>
        <begin position="261"/>
        <end position="674"/>
    </location>
</feature>
<proteinExistence type="inferred from homology"/>
<keyword evidence="3 10" id="KW-0813">Transport</keyword>
<dbReference type="NCBIfam" id="TIGR01783">
    <property type="entry name" value="TonB-siderophor"/>
    <property type="match status" value="1"/>
</dbReference>
<evidence type="ECO:0000256" key="7">
    <source>
        <dbReference type="ARBA" id="ARBA00023136"/>
    </source>
</evidence>
<evidence type="ECO:0000256" key="12">
    <source>
        <dbReference type="SAM" id="SignalP"/>
    </source>
</evidence>
<evidence type="ECO:0000256" key="4">
    <source>
        <dbReference type="ARBA" id="ARBA00022452"/>
    </source>
</evidence>
<dbReference type="InterPro" id="IPR000531">
    <property type="entry name" value="Beta-barrel_TonB"/>
</dbReference>
<protein>
    <submittedName>
        <fullName evidence="15">TonB-dependent siderophore receptor</fullName>
    </submittedName>
</protein>
<name>A0ABW1ZXJ3_9GAMM</name>
<evidence type="ECO:0000256" key="10">
    <source>
        <dbReference type="PROSITE-ProRule" id="PRU01360"/>
    </source>
</evidence>
<keyword evidence="6 11" id="KW-0798">TonB box</keyword>
<comment type="caution">
    <text evidence="15">The sequence shown here is derived from an EMBL/GenBank/DDBJ whole genome shotgun (WGS) entry which is preliminary data.</text>
</comment>
<comment type="subcellular location">
    <subcellularLocation>
        <location evidence="1 10">Cell outer membrane</location>
        <topology evidence="1 10">Multi-pass membrane protein</topology>
    </subcellularLocation>
</comment>
<feature type="chain" id="PRO_5046321742" evidence="12">
    <location>
        <begin position="27"/>
        <end position="705"/>
    </location>
</feature>